<dbReference type="Proteomes" id="UP001516588">
    <property type="component" value="Unassembled WGS sequence"/>
</dbReference>
<gene>
    <name evidence="10" type="ORF">INF20_03475</name>
</gene>
<dbReference type="SUPFAM" id="SSF75138">
    <property type="entry name" value="HprK N-terminal domain-like"/>
    <property type="match status" value="1"/>
</dbReference>
<keyword evidence="3" id="KW-0479">Metal-binding</keyword>
<dbReference type="GO" id="GO:0004427">
    <property type="term" value="F:inorganic diphosphate phosphatase activity"/>
    <property type="evidence" value="ECO:0007669"/>
    <property type="project" value="UniProtKB-EC"/>
</dbReference>
<keyword evidence="8" id="KW-0129">CBS domain</keyword>
<evidence type="ECO:0000256" key="5">
    <source>
        <dbReference type="ARBA" id="ARBA00023211"/>
    </source>
</evidence>
<dbReference type="InterPro" id="IPR038763">
    <property type="entry name" value="DHH_sf"/>
</dbReference>
<evidence type="ECO:0000256" key="2">
    <source>
        <dbReference type="ARBA" id="ARBA00012146"/>
    </source>
</evidence>
<dbReference type="Gene3D" id="3.40.1390.20">
    <property type="entry name" value="HprK N-terminal domain-like"/>
    <property type="match status" value="1"/>
</dbReference>
<evidence type="ECO:0000259" key="9">
    <source>
        <dbReference type="PROSITE" id="PS51371"/>
    </source>
</evidence>
<dbReference type="SUPFAM" id="SSF64182">
    <property type="entry name" value="DHH phosphoesterases"/>
    <property type="match status" value="1"/>
</dbReference>
<accession>A0ABR9QWU1</accession>
<dbReference type="Gene3D" id="3.90.1640.10">
    <property type="entry name" value="inorganic pyrophosphatase (n-terminal core)"/>
    <property type="match status" value="1"/>
</dbReference>
<dbReference type="Pfam" id="PF01368">
    <property type="entry name" value="DHH"/>
    <property type="match status" value="1"/>
</dbReference>
<dbReference type="InterPro" id="IPR010766">
    <property type="entry name" value="DRTGG"/>
</dbReference>
<dbReference type="PROSITE" id="PS51371">
    <property type="entry name" value="CBS"/>
    <property type="match status" value="1"/>
</dbReference>
<dbReference type="PANTHER" id="PTHR12112">
    <property type="entry name" value="BNIP - RELATED"/>
    <property type="match status" value="1"/>
</dbReference>
<comment type="caution">
    <text evidence="10">The sequence shown here is derived from an EMBL/GenBank/DDBJ whole genome shotgun (WGS) entry which is preliminary data.</text>
</comment>
<evidence type="ECO:0000256" key="8">
    <source>
        <dbReference type="PROSITE-ProRule" id="PRU00703"/>
    </source>
</evidence>
<keyword evidence="4 10" id="KW-0378">Hydrolase</keyword>
<dbReference type="InterPro" id="IPR001667">
    <property type="entry name" value="DDH_dom"/>
</dbReference>
<dbReference type="Pfam" id="PF07085">
    <property type="entry name" value="DRTGG"/>
    <property type="match status" value="1"/>
</dbReference>
<dbReference type="EC" id="3.6.1.1" evidence="2"/>
<dbReference type="SMART" id="SM01131">
    <property type="entry name" value="DHHA2"/>
    <property type="match status" value="1"/>
</dbReference>
<keyword evidence="11" id="KW-1185">Reference proteome</keyword>
<sequence length="546" mass="59236">MGKEVYIFGHKNPDTDSVCAAISLAYLKNAADDGSMYIPMTAGEVNSETAYVLDRFGVKKPAVATDIRKQVSDIKSRGVSAVYESDTVRDAWLMMNEAGDYTVPVETTGGKVTGILTIGDIARSYMNVEDKTLLAEGKATAAGIAKVLSGKIVAGSEDAVCKGNLLIAAAEAKLAVQFVSEGDTILVTGGAEKHKKLIEKGVGIIVMCAGARPDSDVLQAAKEKGVTVITTDADLYEAARFINLSLPVKYLMKPMNQVCGFTLDDYIDDIKNVIADKRYRDYPVMDGDTFSGMISKRSLLDNSSKKVIMVDHNEADQAVFGLFDAEINEIVDHHKLGTVETLQPISVTNMPWGSTCTIIASMYKEKGVAIPETMAGLMCSAILSDTMLFKSPTCTDVDEKTAKELADIASIDLQNLWDGMLRASLDLDSKTEKEIFYQDYKQFKADGFTFGAGQVLAANSDDVKVVKDRMLPYMTEALKEEGVDMVCLMITNVAEDSSELIYAGDNAKNVVESAFGEKERDNGVYLKGVMSRKKQLIPPIMAVLQK</sequence>
<dbReference type="SUPFAM" id="SSF54631">
    <property type="entry name" value="CBS-domain pair"/>
    <property type="match status" value="1"/>
</dbReference>
<dbReference type="Pfam" id="PF02833">
    <property type="entry name" value="DHHA2"/>
    <property type="match status" value="1"/>
</dbReference>
<organism evidence="10 11">
    <name type="scientific">Gallibacter intestinalis</name>
    <dbReference type="NCBI Taxonomy" id="2779356"/>
    <lineage>
        <taxon>Bacteria</taxon>
        <taxon>Bacillati</taxon>
        <taxon>Bacillota</taxon>
        <taxon>Clostridia</taxon>
        <taxon>Eubacteriales</taxon>
        <taxon>Eubacteriaceae</taxon>
        <taxon>Gallibacter</taxon>
    </lineage>
</organism>
<dbReference type="NCBIfam" id="NF011443">
    <property type="entry name" value="PRK14869.1-5"/>
    <property type="match status" value="1"/>
</dbReference>
<dbReference type="SMART" id="SM00116">
    <property type="entry name" value="CBS"/>
    <property type="match status" value="2"/>
</dbReference>
<dbReference type="Gene3D" id="3.10.580.10">
    <property type="entry name" value="CBS-domain"/>
    <property type="match status" value="1"/>
</dbReference>
<reference evidence="10 11" key="1">
    <citation type="submission" date="2020-10" db="EMBL/GenBank/DDBJ databases">
        <title>ChiBAC.</title>
        <authorList>
            <person name="Zenner C."/>
            <person name="Hitch T.C.A."/>
            <person name="Clavel T."/>
        </authorList>
    </citation>
    <scope>NUCLEOTIDE SEQUENCE [LARGE SCALE GENOMIC DNA]</scope>
    <source>
        <strain evidence="10 11">DSM 108706</strain>
    </source>
</reference>
<dbReference type="Gene3D" id="3.10.310.20">
    <property type="entry name" value="DHHA2 domain"/>
    <property type="match status" value="1"/>
</dbReference>
<comment type="catalytic activity">
    <reaction evidence="7">
        <text>diphosphate + H2O = 2 phosphate + H(+)</text>
        <dbReference type="Rhea" id="RHEA:24576"/>
        <dbReference type="ChEBI" id="CHEBI:15377"/>
        <dbReference type="ChEBI" id="CHEBI:15378"/>
        <dbReference type="ChEBI" id="CHEBI:33019"/>
        <dbReference type="ChEBI" id="CHEBI:43474"/>
        <dbReference type="EC" id="3.6.1.1"/>
    </reaction>
</comment>
<evidence type="ECO:0000313" key="10">
    <source>
        <dbReference type="EMBL" id="MBE5035340.1"/>
    </source>
</evidence>
<name>A0ABR9QWU1_9FIRM</name>
<dbReference type="InterPro" id="IPR038222">
    <property type="entry name" value="DHHA2_dom_sf"/>
</dbReference>
<proteinExistence type="predicted"/>
<dbReference type="InterPro" id="IPR046342">
    <property type="entry name" value="CBS_dom_sf"/>
</dbReference>
<evidence type="ECO:0000256" key="1">
    <source>
        <dbReference type="ARBA" id="ARBA00001936"/>
    </source>
</evidence>
<comment type="cofactor">
    <cofactor evidence="1">
        <name>Mn(2+)</name>
        <dbReference type="ChEBI" id="CHEBI:29035"/>
    </cofactor>
</comment>
<protein>
    <recommendedName>
        <fullName evidence="2">inorganic diphosphatase</fullName>
        <ecNumber evidence="2">3.6.1.1</ecNumber>
    </recommendedName>
    <alternativeName>
        <fullName evidence="6">Pyrophosphate phospho-hydrolase</fullName>
    </alternativeName>
</protein>
<dbReference type="InterPro" id="IPR028979">
    <property type="entry name" value="Ser_kin/Pase_Hpr-like_N_sf"/>
</dbReference>
<dbReference type="NCBIfam" id="NF011442">
    <property type="entry name" value="PRK14869.1-4"/>
    <property type="match status" value="1"/>
</dbReference>
<dbReference type="Pfam" id="PF00571">
    <property type="entry name" value="CBS"/>
    <property type="match status" value="1"/>
</dbReference>
<evidence type="ECO:0000256" key="6">
    <source>
        <dbReference type="ARBA" id="ARBA00032535"/>
    </source>
</evidence>
<evidence type="ECO:0000313" key="11">
    <source>
        <dbReference type="Proteomes" id="UP001516588"/>
    </source>
</evidence>
<dbReference type="PANTHER" id="PTHR12112:SF22">
    <property type="entry name" value="MANGANESE-DEPENDENT INORGANIC PYROPHOSPHATASE-RELATED"/>
    <property type="match status" value="1"/>
</dbReference>
<dbReference type="InterPro" id="IPR000644">
    <property type="entry name" value="CBS_dom"/>
</dbReference>
<feature type="domain" description="CBS" evidence="9">
    <location>
        <begin position="75"/>
        <end position="133"/>
    </location>
</feature>
<evidence type="ECO:0000256" key="3">
    <source>
        <dbReference type="ARBA" id="ARBA00022723"/>
    </source>
</evidence>
<dbReference type="RefSeq" id="WP_226385010.1">
    <property type="nucleotide sequence ID" value="NZ_JADCKA010000004.1"/>
</dbReference>
<keyword evidence="5" id="KW-0464">Manganese</keyword>
<evidence type="ECO:0000256" key="7">
    <source>
        <dbReference type="ARBA" id="ARBA00047820"/>
    </source>
</evidence>
<dbReference type="InterPro" id="IPR004097">
    <property type="entry name" value="DHHA2"/>
</dbReference>
<evidence type="ECO:0000256" key="4">
    <source>
        <dbReference type="ARBA" id="ARBA00022801"/>
    </source>
</evidence>
<dbReference type="EMBL" id="JADCKA010000004">
    <property type="protein sequence ID" value="MBE5035340.1"/>
    <property type="molecule type" value="Genomic_DNA"/>
</dbReference>